<evidence type="ECO:0000256" key="1">
    <source>
        <dbReference type="SAM" id="Phobius"/>
    </source>
</evidence>
<protein>
    <submittedName>
        <fullName evidence="2">Uncharacterized protein</fullName>
    </submittedName>
</protein>
<keyword evidence="1" id="KW-1133">Transmembrane helix</keyword>
<organism evidence="2">
    <name type="scientific">Rhizophora mucronata</name>
    <name type="common">Asiatic mangrove</name>
    <dbReference type="NCBI Taxonomy" id="61149"/>
    <lineage>
        <taxon>Eukaryota</taxon>
        <taxon>Viridiplantae</taxon>
        <taxon>Streptophyta</taxon>
        <taxon>Embryophyta</taxon>
        <taxon>Tracheophyta</taxon>
        <taxon>Spermatophyta</taxon>
        <taxon>Magnoliopsida</taxon>
        <taxon>eudicotyledons</taxon>
        <taxon>Gunneridae</taxon>
        <taxon>Pentapetalae</taxon>
        <taxon>rosids</taxon>
        <taxon>fabids</taxon>
        <taxon>Malpighiales</taxon>
        <taxon>Rhizophoraceae</taxon>
        <taxon>Rhizophora</taxon>
    </lineage>
</organism>
<dbReference type="AlphaFoldDB" id="A0A2P2P7F1"/>
<evidence type="ECO:0000313" key="2">
    <source>
        <dbReference type="EMBL" id="MBX50593.1"/>
    </source>
</evidence>
<dbReference type="EMBL" id="GGEC01070109">
    <property type="protein sequence ID" value="MBX50593.1"/>
    <property type="molecule type" value="Transcribed_RNA"/>
</dbReference>
<name>A0A2P2P7F1_RHIMU</name>
<reference evidence="2" key="1">
    <citation type="submission" date="2018-02" db="EMBL/GenBank/DDBJ databases">
        <title>Rhizophora mucronata_Transcriptome.</title>
        <authorList>
            <person name="Meera S.P."/>
            <person name="Sreeshan A."/>
            <person name="Augustine A."/>
        </authorList>
    </citation>
    <scope>NUCLEOTIDE SEQUENCE</scope>
    <source>
        <tissue evidence="2">Leaf</tissue>
    </source>
</reference>
<keyword evidence="1" id="KW-0812">Transmembrane</keyword>
<accession>A0A2P2P7F1</accession>
<proteinExistence type="predicted"/>
<feature type="transmembrane region" description="Helical" evidence="1">
    <location>
        <begin position="7"/>
        <end position="24"/>
    </location>
</feature>
<sequence>MKILIRLTYFLHCYGYLFPAFSLLNDSLSMKSKFMVCLSFVNLFPGYRDIDLNEFLSFITE</sequence>
<keyword evidence="1" id="KW-0472">Membrane</keyword>